<geneLocation type="plasmid" evidence="1">
    <name>pL289</name>
</geneLocation>
<keyword evidence="1" id="KW-0614">Plasmid</keyword>
<organism evidence="1">
    <name type="scientific">Vibrio alginolyticus</name>
    <dbReference type="NCBI Taxonomy" id="663"/>
    <lineage>
        <taxon>Bacteria</taxon>
        <taxon>Pseudomonadati</taxon>
        <taxon>Pseudomonadota</taxon>
        <taxon>Gammaproteobacteria</taxon>
        <taxon>Vibrionales</taxon>
        <taxon>Vibrionaceae</taxon>
        <taxon>Vibrio</taxon>
    </lineage>
</organism>
<proteinExistence type="predicted"/>
<dbReference type="SUPFAM" id="SSF52540">
    <property type="entry name" value="P-loop containing nucleoside triphosphate hydrolases"/>
    <property type="match status" value="1"/>
</dbReference>
<accession>A0A1W6UVD3</accession>
<evidence type="ECO:0000313" key="1">
    <source>
        <dbReference type="EMBL" id="ARP21887.1"/>
    </source>
</evidence>
<dbReference type="EMBL" id="CP017904">
    <property type="protein sequence ID" value="ARP21887.1"/>
    <property type="molecule type" value="Genomic_DNA"/>
</dbReference>
<dbReference type="AlphaFoldDB" id="A0A1W6UVD3"/>
<sequence length="1067" mass="121738">MLNKLSKLPMMIKRILSTDQKSISEYIDLEMNKMGHKYALQCTSGALVSLIKINGIGVVSEKEEKHKVQRALFGLINQFFLSKDAPIVSVMYAQTSGTVGTELDAGLNPSRQAAHRLGMDADAIIDDIVSSNEPLCHTEEIYLAVWTLPKFNKEFKKNKEVTVRTGEDKLSSFFRDNLREGANPITTNTVTLKQHNVDLKTVKNRLTEGGLLHQFLEQLDALQWMKFKLNDGKVSRHEPFELFNHNDSPVRYRGGKVKFDLNTGTTAHSAIFLPPLSEQLPESIFIPSEDDADGILYSNGRYHACCEITTSPGTVADFNNLRKNTIGIDFRMTFIMSEVDTSGYQSLNQSVNNFFRANYQCKKAYDEIQFQKYMKTEEDASDVNLQILVVISADDRSTLMTHRKQMNDAVVDWGRAEISLDLNDPMQTFVSSIPGLNYRSFHLGCWISSDRLVRILPLDRPATFWDYGLICFRTVDGKPFFFQPHSNLQHYHLSLYIAPPRQGKSLLMNAQGIASILGDGVSQLGLMVILDIGPTSRGALQLLRYMMVKRYSRSSQTKSIQQIRDFKAYTEKLIIEHKWSPLTDGWFINPLETRLGFNVPTEDEKSFMLNFYLTNCTKPESGEPLDGTSKLLEELISEVFQNNISRNEMKMFNGTIDKELTKIAREKLGIEPNDVSKQISLFQLRDMLFQRNLTDAAIKAHRLAMPTVSNMVQTLTNSPSIRDGHPKELINAVKNMLNTHIQKMPYLSKASTIDFETAKIISFDMKPVSESKSNQGKLDTFAQYLLAMHVGMKKFRTAEELVKRAPPLYREYWKNQFFEVSRLKKCLSLDEWHTLSVKATDNDGNEYSKSQAGAEYIDYLIREAPKWNLSINIASHRVADFTDTMKSMSTNRFFFAGLEEKEIKSVRTQMSLTDSEYKLLVDGIHGPQPGVGNELLFIFRARNVSGSGGREKFSARLKFLCSGMLMWALSTDKEDMPHKFHLEQEHPEKEWLEALYKAFPSGSMSEIREQIRKEMREQLDSSQEVEGRTNDIEEHLYSEVIKHLGANPHIKSITRDILSRKTPEMCR</sequence>
<name>A0A1W6UVD3_VIBAL</name>
<gene>
    <name evidence="1" type="ORF">K05K4_51850</name>
</gene>
<dbReference type="InterPro" id="IPR027417">
    <property type="entry name" value="P-loop_NTPase"/>
</dbReference>
<dbReference type="Gene3D" id="3.40.50.300">
    <property type="entry name" value="P-loop containing nucleotide triphosphate hydrolases"/>
    <property type="match status" value="1"/>
</dbReference>
<protein>
    <submittedName>
        <fullName evidence="1">AAA-like domain protein</fullName>
    </submittedName>
</protein>
<dbReference type="RefSeq" id="WP_086048463.1">
    <property type="nucleotide sequence ID" value="NZ_CP017893.1"/>
</dbReference>
<reference evidence="1" key="1">
    <citation type="submission" date="2016-10" db="EMBL/GenBank/DDBJ databases">
        <title>The High Quality Genome of Vibrio alginolyticus K01M1.</title>
        <authorList>
            <person name="Wendling C."/>
            <person name="Chibani C.M."/>
            <person name="Hertel R."/>
            <person name="Sproer C."/>
            <person name="Bunk B."/>
            <person name="Overmann J."/>
            <person name="Roth O."/>
            <person name="Liesegang H."/>
        </authorList>
    </citation>
    <scope>NUCLEOTIDE SEQUENCE</scope>
    <source>
        <strain evidence="1">K05K4</strain>
        <plasmid evidence="1">pL289</plasmid>
    </source>
</reference>